<comment type="caution">
    <text evidence="1">The sequence shown here is derived from an EMBL/GenBank/DDBJ whole genome shotgun (WGS) entry which is preliminary data.</text>
</comment>
<reference evidence="1" key="1">
    <citation type="submission" date="2020-08" db="EMBL/GenBank/DDBJ databases">
        <title>Plant Genome Project.</title>
        <authorList>
            <person name="Zhang R.-G."/>
        </authorList>
    </citation>
    <scope>NUCLEOTIDE SEQUENCE</scope>
    <source>
        <strain evidence="1">WSP0</strain>
        <tissue evidence="1">Leaf</tissue>
    </source>
</reference>
<protein>
    <submittedName>
        <fullName evidence="1">Uncharacterized protein</fullName>
    </submittedName>
</protein>
<accession>A0AAV6IVB2</accession>
<name>A0AAV6IVB2_9ERIC</name>
<dbReference type="AlphaFoldDB" id="A0AAV6IVB2"/>
<keyword evidence="2" id="KW-1185">Reference proteome</keyword>
<evidence type="ECO:0000313" key="1">
    <source>
        <dbReference type="EMBL" id="KAG5531895.1"/>
    </source>
</evidence>
<evidence type="ECO:0000313" key="2">
    <source>
        <dbReference type="Proteomes" id="UP000823749"/>
    </source>
</evidence>
<organism evidence="1 2">
    <name type="scientific">Rhododendron griersonianum</name>
    <dbReference type="NCBI Taxonomy" id="479676"/>
    <lineage>
        <taxon>Eukaryota</taxon>
        <taxon>Viridiplantae</taxon>
        <taxon>Streptophyta</taxon>
        <taxon>Embryophyta</taxon>
        <taxon>Tracheophyta</taxon>
        <taxon>Spermatophyta</taxon>
        <taxon>Magnoliopsida</taxon>
        <taxon>eudicotyledons</taxon>
        <taxon>Gunneridae</taxon>
        <taxon>Pentapetalae</taxon>
        <taxon>asterids</taxon>
        <taxon>Ericales</taxon>
        <taxon>Ericaceae</taxon>
        <taxon>Ericoideae</taxon>
        <taxon>Rhodoreae</taxon>
        <taxon>Rhododendron</taxon>
    </lineage>
</organism>
<gene>
    <name evidence="1" type="ORF">RHGRI_026489</name>
</gene>
<dbReference type="Proteomes" id="UP000823749">
    <property type="component" value="Chromosome 9"/>
</dbReference>
<sequence length="225" mass="25226">MVPLRRCLDAIPNTRLIPTKITAFVGFDDDEDELSSAKTFTEYGPSSSTDAILSALLPVPAANIEKRINNTKAGHTRYFLANSQRTVLKELRKRSPLSLCLHNLTQTILLFLIHPFLLHRPPPLPMTPDPPFKLSTIETPRPSLAFAHGSNIAEVFDGRLCLAAGDARKLTVVMQDIILFQFVYQLEKAKKKEVAFIVTFAKREQEIIEPKVRTQAGHFCVLCCE</sequence>
<proteinExistence type="predicted"/>
<dbReference type="EMBL" id="JACTNZ010000009">
    <property type="protein sequence ID" value="KAG5531895.1"/>
    <property type="molecule type" value="Genomic_DNA"/>
</dbReference>